<dbReference type="Pfam" id="PF13517">
    <property type="entry name" value="FG-GAP_3"/>
    <property type="match status" value="2"/>
</dbReference>
<dbReference type="InterPro" id="IPR026341">
    <property type="entry name" value="T9SS_type_B"/>
</dbReference>
<organism evidence="2 3">
    <name type="scientific">Reichenbachiella agarivorans</name>
    <dbReference type="NCBI Taxonomy" id="2979464"/>
    <lineage>
        <taxon>Bacteria</taxon>
        <taxon>Pseudomonadati</taxon>
        <taxon>Bacteroidota</taxon>
        <taxon>Cytophagia</taxon>
        <taxon>Cytophagales</taxon>
        <taxon>Reichenbachiellaceae</taxon>
        <taxon>Reichenbachiella</taxon>
    </lineage>
</organism>
<reference evidence="2" key="1">
    <citation type="submission" date="2022-09" db="EMBL/GenBank/DDBJ databases">
        <title>Comparative genomics and taxonomic characterization of three novel marine species of genus Reichenbachiella exhibiting antioxidant and polysaccharide degradation activities.</title>
        <authorList>
            <person name="Muhammad N."/>
            <person name="Lee Y.-J."/>
            <person name="Ko J."/>
            <person name="Kim S.-G."/>
        </authorList>
    </citation>
    <scope>NUCLEOTIDE SEQUENCE</scope>
    <source>
        <strain evidence="2">BKB1-1</strain>
    </source>
</reference>
<dbReference type="PANTHER" id="PTHR46580:SF4">
    <property type="entry name" value="ATP_GTP-BINDING PROTEIN"/>
    <property type="match status" value="1"/>
</dbReference>
<accession>A0ABY6CT14</accession>
<evidence type="ECO:0000256" key="1">
    <source>
        <dbReference type="ARBA" id="ARBA00022729"/>
    </source>
</evidence>
<proteinExistence type="predicted"/>
<dbReference type="InterPro" id="IPR013783">
    <property type="entry name" value="Ig-like_fold"/>
</dbReference>
<sequence length="1466" mass="159863">MKIIYTVSALFIGTWLQAQNFTKLSVSAFEPMTGAKAEWADFNNDGLPDLFVAGTNSGGISKVRIYFNNGDQTFQTLDLVNWSKVSYDIGDYNADGYLDLLISGEESGGTKHFKVFKNSNGLSFSPQSFGLISMSRGGVAWSDLDGDGDLDIVATGLDQSFAKSAVFYQNKNSAYEPVSLAVDLFSLGTVDCLDANNDGRIEVLLTGFGSDGEATSIMYTIGQNWSISEYTIALKGYGINSTDMADYNEDGYIDLAFTGFTEAASEESDLYTNNQSSFTQASSFLKKVSASSIEFADLNNDGLQDILICGLQGADVSFEYYQNAGSAGSYSFGTVAHTMENIYEGDIAVADFDLDGDLDVFQIGNSDLAFQSNFYASDAAVTYFNLAPEVPTSGVVVSQGDSVILNWSAVTDDLTSSNSITYNVYVSREAGGSDLLLSPHSLIATGYRQVATIGNAGFSTSKKIASLPEGNYYWAVQAIDGQYKGSAFSSEETFSVCYPVKIGKDTSICQNEYVTLSITDPEADVVNWYSKTDGLLLADALSYDHQALTKDTIIAEVTKTYGCVRYDTLIVSVYDLPAFNLGSDQTICYGEYFDLSVSDLGVVGLDSVNWYSTGLGSLLLDSEDLSYEVLTKDTLVAEVFNVNGCVSYDSLVVSVYDLPVFNLGSDQTICYGEYFDLSVSGLGVVGLDSVNWYSTGLGSLLLNSEDLSYEVLTKDTLIAEIFNVNGCVNYDSLIVSVYDLPSFDLGNDTTVCYGGYFDLSVSDLGVVGLDFVNWYSTGLGSLLLDSETLSYEVLTKDTLIAEVVNVNGCINYDSLILSVYDLPVFDIGADTAICYGNSVILIAGAMYDEVNWYNYPAGSSLNLDSWFFNYEVLVTDTIVAEVYDMHRCLNYDTIAIEMNVLPDYTIGEDLNICLEDTAKLLVPGSWEEVNWYTVSDQLLAQDNPEYEFEVEETLTLWSEVFTDKGCVQYDTLIVNALALPFFDLAEEEIYCFGDSINLSVEVGSLHQWMGQEGLLSLNPSWKTIASSSDVVSLYVEDEHACHYSDTLTLTVNPLPIFEIEGIPEICLGDSTELSVAFANMDSIHWYTQSASLAVDESSIFFSPSEDSWLYTALVDQNRCLSTDSVQVVVNSLPQALAGADSLICYETEVQLGDDYSEEGWSYLWSSESELSDSQVQRPIVSPLVDESYFLKVTNHKGCLAYDTIQIYVNSPIVINAGEDLAICLGDEVALGTEPTASGSLFEYAYTWSSTTIVNQPNESNPLVSPEETSTYYLKVKSAYCPEQFDTVTVVVNYAPEITVSPQLSVGPDESVLLEATGGVEYIWSPDNTLDDPLIATPEASPLVTTTYSVLVTDSNGCESSGEVTVLVQNVLFIPNLFTPNGDQNNDQFMVYGSGIAKIDFQVFDMHGNQVYHTSDVEKATTQGWDGSYRGQMLPSGTYIWSLSGAYHDGTPLEAKGHNKGTIKLLR</sequence>
<protein>
    <submittedName>
        <fullName evidence="2">FG-GAP-like repeat-containing protein</fullName>
    </submittedName>
</protein>
<dbReference type="PANTHER" id="PTHR46580">
    <property type="entry name" value="SENSOR KINASE-RELATED"/>
    <property type="match status" value="1"/>
</dbReference>
<dbReference type="InterPro" id="IPR028994">
    <property type="entry name" value="Integrin_alpha_N"/>
</dbReference>
<dbReference type="Gene3D" id="2.60.40.10">
    <property type="entry name" value="Immunoglobulins"/>
    <property type="match status" value="1"/>
</dbReference>
<dbReference type="Proteomes" id="UP001065174">
    <property type="component" value="Chromosome"/>
</dbReference>
<dbReference type="NCBIfam" id="TIGR04131">
    <property type="entry name" value="Bac_Flav_CTERM"/>
    <property type="match status" value="1"/>
</dbReference>
<evidence type="ECO:0000313" key="3">
    <source>
        <dbReference type="Proteomes" id="UP001065174"/>
    </source>
</evidence>
<dbReference type="RefSeq" id="WP_262311091.1">
    <property type="nucleotide sequence ID" value="NZ_CP106679.1"/>
</dbReference>
<name>A0ABY6CT14_9BACT</name>
<dbReference type="InterPro" id="IPR013517">
    <property type="entry name" value="FG-GAP"/>
</dbReference>
<keyword evidence="1" id="KW-0732">Signal</keyword>
<evidence type="ECO:0000313" key="2">
    <source>
        <dbReference type="EMBL" id="UXP33662.1"/>
    </source>
</evidence>
<dbReference type="SUPFAM" id="SSF69318">
    <property type="entry name" value="Integrin alpha N-terminal domain"/>
    <property type="match status" value="2"/>
</dbReference>
<dbReference type="Pfam" id="PF13585">
    <property type="entry name" value="CHU_C"/>
    <property type="match status" value="1"/>
</dbReference>
<dbReference type="EMBL" id="CP106679">
    <property type="protein sequence ID" value="UXP33662.1"/>
    <property type="molecule type" value="Genomic_DNA"/>
</dbReference>
<dbReference type="Gene3D" id="2.130.10.130">
    <property type="entry name" value="Integrin alpha, N-terminal"/>
    <property type="match status" value="1"/>
</dbReference>
<gene>
    <name evidence="2" type="ORF">N6H18_06810</name>
</gene>
<keyword evidence="3" id="KW-1185">Reference proteome</keyword>